<protein>
    <submittedName>
        <fullName evidence="1">Uncharacterized protein</fullName>
    </submittedName>
</protein>
<dbReference type="EMBL" id="JASVDS010000008">
    <property type="protein sequence ID" value="MDL5034292.1"/>
    <property type="molecule type" value="Genomic_DNA"/>
</dbReference>
<accession>A0ABT7LN51</accession>
<evidence type="ECO:0000313" key="2">
    <source>
        <dbReference type="Proteomes" id="UP001238603"/>
    </source>
</evidence>
<reference evidence="1 2" key="1">
    <citation type="submission" date="2023-06" db="EMBL/GenBank/DDBJ databases">
        <title>Pelomonas sp. APW6 16S ribosomal RNA gene genome sequencing and assembly.</title>
        <authorList>
            <person name="Woo H."/>
        </authorList>
    </citation>
    <scope>NUCLEOTIDE SEQUENCE [LARGE SCALE GENOMIC DNA]</scope>
    <source>
        <strain evidence="1 2">APW6</strain>
    </source>
</reference>
<gene>
    <name evidence="1" type="ORF">QRD43_20490</name>
</gene>
<evidence type="ECO:0000313" key="1">
    <source>
        <dbReference type="EMBL" id="MDL5034292.1"/>
    </source>
</evidence>
<dbReference type="Proteomes" id="UP001238603">
    <property type="component" value="Unassembled WGS sequence"/>
</dbReference>
<proteinExistence type="predicted"/>
<name>A0ABT7LN51_9BURK</name>
<keyword evidence="2" id="KW-1185">Reference proteome</keyword>
<dbReference type="RefSeq" id="WP_285984368.1">
    <property type="nucleotide sequence ID" value="NZ_JASVDS010000008.1"/>
</dbReference>
<comment type="caution">
    <text evidence="1">The sequence shown here is derived from an EMBL/GenBank/DDBJ whole genome shotgun (WGS) entry which is preliminary data.</text>
</comment>
<organism evidence="1 2">
    <name type="scientific">Roseateles subflavus</name>
    <dbReference type="NCBI Taxonomy" id="3053353"/>
    <lineage>
        <taxon>Bacteria</taxon>
        <taxon>Pseudomonadati</taxon>
        <taxon>Pseudomonadota</taxon>
        <taxon>Betaproteobacteria</taxon>
        <taxon>Burkholderiales</taxon>
        <taxon>Sphaerotilaceae</taxon>
        <taxon>Roseateles</taxon>
    </lineage>
</organism>
<sequence>MALAKRSNNGGNNIFVDIKGNTGEIVRKLEGGGVETYDSLDGTVTGVDVRSNTYKGEEIHSLRMKIEDGSDTKIFASVGLGSFFAGKIVGLLNAADLSKPITLNVGQMKAGETVGDRVVEKDTTWVTAWQDGKRLTPDFGNGATELPKANKVVVSGKEMNDMTPVNEKVAELIGGLIDKLHPEAGPSDDHEQVDVDAAAGAAQRMAA</sequence>